<dbReference type="EMBL" id="JAUJFL010000009">
    <property type="protein sequence ID" value="KAK2597749.1"/>
    <property type="molecule type" value="Genomic_DNA"/>
</dbReference>
<accession>A0AAD9VX99</accession>
<dbReference type="AlphaFoldDB" id="A0AAD9VX99"/>
<gene>
    <name evidence="2" type="ORF">N8I77_012513</name>
</gene>
<feature type="region of interest" description="Disordered" evidence="1">
    <location>
        <begin position="61"/>
        <end position="86"/>
    </location>
</feature>
<protein>
    <submittedName>
        <fullName evidence="2">Uncharacterized protein</fullName>
    </submittedName>
</protein>
<dbReference type="Proteomes" id="UP001265746">
    <property type="component" value="Unassembled WGS sequence"/>
</dbReference>
<reference evidence="2" key="1">
    <citation type="submission" date="2023-06" db="EMBL/GenBank/DDBJ databases">
        <authorList>
            <person name="Noh H."/>
        </authorList>
    </citation>
    <scope>NUCLEOTIDE SEQUENCE</scope>
    <source>
        <strain evidence="2">DUCC20226</strain>
    </source>
</reference>
<comment type="caution">
    <text evidence="2">The sequence shown here is derived from an EMBL/GenBank/DDBJ whole genome shotgun (WGS) entry which is preliminary data.</text>
</comment>
<evidence type="ECO:0000256" key="1">
    <source>
        <dbReference type="SAM" id="MobiDB-lite"/>
    </source>
</evidence>
<evidence type="ECO:0000313" key="2">
    <source>
        <dbReference type="EMBL" id="KAK2597749.1"/>
    </source>
</evidence>
<organism evidence="2 3">
    <name type="scientific">Phomopsis amygdali</name>
    <name type="common">Fusicoccum amygdali</name>
    <dbReference type="NCBI Taxonomy" id="1214568"/>
    <lineage>
        <taxon>Eukaryota</taxon>
        <taxon>Fungi</taxon>
        <taxon>Dikarya</taxon>
        <taxon>Ascomycota</taxon>
        <taxon>Pezizomycotina</taxon>
        <taxon>Sordariomycetes</taxon>
        <taxon>Sordariomycetidae</taxon>
        <taxon>Diaporthales</taxon>
        <taxon>Diaporthaceae</taxon>
        <taxon>Diaporthe</taxon>
    </lineage>
</organism>
<sequence>MKLYWKSSTASKMKFGASGDRDIVHLAEAPVGAARHTPRVDLGRGRGGRAGIAVDLGLGASAGEGEGGGDPQGGGTARRAGQGELDGDGVVDALEERHGEVGQGGGADGVGQRAPGRHARVRGVHAQELVGVAEAGRLAVVLADLEEAGVARERARDVGCGRLAGADGHGGGRNLVLGLVQHHGVGAGLHGGRGEGAARACGGPVLCCRVVPVHDGSEG</sequence>
<proteinExistence type="predicted"/>
<feature type="compositionally biased region" description="Gly residues" evidence="1">
    <location>
        <begin position="61"/>
        <end position="76"/>
    </location>
</feature>
<evidence type="ECO:0000313" key="3">
    <source>
        <dbReference type="Proteomes" id="UP001265746"/>
    </source>
</evidence>
<name>A0AAD9VX99_PHOAM</name>
<keyword evidence="3" id="KW-1185">Reference proteome</keyword>